<comment type="similarity">
    <text evidence="2 11 13">Belongs to the AdoMet synthase family.</text>
</comment>
<dbReference type="InterPro" id="IPR022636">
    <property type="entry name" value="S-AdoMet_synthetase_sfam"/>
</dbReference>
<dbReference type="RefSeq" id="WP_177221428.1">
    <property type="nucleotide sequence ID" value="NZ_FOFR01000016.1"/>
</dbReference>
<dbReference type="FunFam" id="3.30.300.10:FF:000006">
    <property type="entry name" value="S-adenosylmethionine synthase"/>
    <property type="match status" value="1"/>
</dbReference>
<comment type="catalytic activity">
    <reaction evidence="11">
        <text>L-methionine + ATP + H2O = S-adenosyl-L-methionine + phosphate + diphosphate</text>
        <dbReference type="Rhea" id="RHEA:21080"/>
        <dbReference type="ChEBI" id="CHEBI:15377"/>
        <dbReference type="ChEBI" id="CHEBI:30616"/>
        <dbReference type="ChEBI" id="CHEBI:33019"/>
        <dbReference type="ChEBI" id="CHEBI:43474"/>
        <dbReference type="ChEBI" id="CHEBI:57844"/>
        <dbReference type="ChEBI" id="CHEBI:59789"/>
        <dbReference type="EC" id="2.5.1.6"/>
    </reaction>
</comment>
<evidence type="ECO:0000259" key="15">
    <source>
        <dbReference type="Pfam" id="PF02772"/>
    </source>
</evidence>
<dbReference type="Pfam" id="PF02772">
    <property type="entry name" value="S-AdoMet_synt_M"/>
    <property type="match status" value="1"/>
</dbReference>
<evidence type="ECO:0000256" key="4">
    <source>
        <dbReference type="ARBA" id="ARBA00022563"/>
    </source>
</evidence>
<evidence type="ECO:0000256" key="12">
    <source>
        <dbReference type="RuleBase" id="RU000542"/>
    </source>
</evidence>
<keyword evidence="3 11" id="KW-0963">Cytoplasm</keyword>
<dbReference type="EC" id="2.5.1.6" evidence="11"/>
<keyword evidence="9 11" id="KW-0460">Magnesium</keyword>
<feature type="binding site" description="in other chain" evidence="11">
    <location>
        <begin position="260"/>
        <end position="261"/>
    </location>
    <ligand>
        <name>ATP</name>
        <dbReference type="ChEBI" id="CHEBI:30616"/>
        <note>ligand shared between two neighboring subunits</note>
    </ligand>
</feature>
<evidence type="ECO:0000256" key="7">
    <source>
        <dbReference type="ARBA" id="ARBA00022741"/>
    </source>
</evidence>
<dbReference type="PIRSF" id="PIRSF000497">
    <property type="entry name" value="MAT"/>
    <property type="match status" value="1"/>
</dbReference>
<dbReference type="Pfam" id="PF00438">
    <property type="entry name" value="S-AdoMet_synt_N"/>
    <property type="match status" value="1"/>
</dbReference>
<comment type="cofactor">
    <cofactor evidence="11">
        <name>Mg(2+)</name>
        <dbReference type="ChEBI" id="CHEBI:18420"/>
    </cofactor>
    <text evidence="11">Binds 2 divalent ions per subunit.</text>
</comment>
<evidence type="ECO:0000256" key="5">
    <source>
        <dbReference type="ARBA" id="ARBA00022679"/>
    </source>
</evidence>
<feature type="binding site" evidence="11">
    <location>
        <position position="46"/>
    </location>
    <ligand>
        <name>K(+)</name>
        <dbReference type="ChEBI" id="CHEBI:29103"/>
    </ligand>
</feature>
<dbReference type="GO" id="GO:0000287">
    <property type="term" value="F:magnesium ion binding"/>
    <property type="evidence" value="ECO:0007669"/>
    <property type="project" value="UniProtKB-UniRule"/>
</dbReference>
<reference evidence="18" key="1">
    <citation type="submission" date="2016-10" db="EMBL/GenBank/DDBJ databases">
        <authorList>
            <person name="Varghese N."/>
            <person name="Submissions S."/>
        </authorList>
    </citation>
    <scope>NUCLEOTIDE SEQUENCE [LARGE SCALE GENOMIC DNA]</scope>
    <source>
        <strain evidence="18">CGMCC 4.3525</strain>
    </source>
</reference>
<evidence type="ECO:0000256" key="6">
    <source>
        <dbReference type="ARBA" id="ARBA00022723"/>
    </source>
</evidence>
<evidence type="ECO:0000256" key="1">
    <source>
        <dbReference type="ARBA" id="ARBA00005224"/>
    </source>
</evidence>
<dbReference type="GO" id="GO:0004478">
    <property type="term" value="F:methionine adenosyltransferase activity"/>
    <property type="evidence" value="ECO:0007669"/>
    <property type="project" value="UniProtKB-UniRule"/>
</dbReference>
<feature type="domain" description="S-adenosylmethionine synthetase N-terminal" evidence="14">
    <location>
        <begin position="7"/>
        <end position="104"/>
    </location>
</feature>
<evidence type="ECO:0000256" key="8">
    <source>
        <dbReference type="ARBA" id="ARBA00022840"/>
    </source>
</evidence>
<dbReference type="GO" id="GO:0005524">
    <property type="term" value="F:ATP binding"/>
    <property type="evidence" value="ECO:0007669"/>
    <property type="project" value="UniProtKB-UniRule"/>
</dbReference>
<feature type="binding site" description="in other chain" evidence="11">
    <location>
        <position position="59"/>
    </location>
    <ligand>
        <name>L-methionine</name>
        <dbReference type="ChEBI" id="CHEBI:57844"/>
        <note>ligand shared between two neighboring subunits</note>
    </ligand>
</feature>
<feature type="binding site" description="in other chain" evidence="11">
    <location>
        <position position="102"/>
    </location>
    <ligand>
        <name>L-methionine</name>
        <dbReference type="ChEBI" id="CHEBI:57844"/>
        <note>ligand shared between two neighboring subunits</note>
    </ligand>
</feature>
<comment type="subcellular location">
    <subcellularLocation>
        <location evidence="11 12">Cytoplasm</location>
    </subcellularLocation>
</comment>
<evidence type="ECO:0000259" key="14">
    <source>
        <dbReference type="Pfam" id="PF00438"/>
    </source>
</evidence>
<dbReference type="Pfam" id="PF02773">
    <property type="entry name" value="S-AdoMet_synt_C"/>
    <property type="match status" value="1"/>
</dbReference>
<dbReference type="PROSITE" id="PS00377">
    <property type="entry name" value="ADOMET_SYNTHASE_2"/>
    <property type="match status" value="1"/>
</dbReference>
<sequence length="400" mass="42660">MSQHSSRLFTSESVTEGHPDKICDAISDSILDALLAKDPRSRVAVETLITTGQVHVAGEVTTEAYADIPTIVREKILEIGYDASQKGFDGNSCGVNVAIGAQSPDIAQGVDTALEERVEGAADEIDKQGAGDQGLMFGYACTDTPELMPLPIALAHRLSRRLAAVRKDGVLPYLRPDGKTQVTIEYAGDQPVRLDTIVVSTQHADGIDLEKMLGVDIRRHVVQPEIDALNLDTSDVRLLTNPTGRFVIGGPMGDAGLTGRKIIVDTYGGMARHGGGAFSGKDPSKVDRSAAYAMRWVAKNTVAAGLASRVEVQVAYAIGKAAPVGLFVETFGTETVDPQKIQQAITEVFDLRPAAIIRDLDLLRPIYAPTAAYGHFGRTDVDLPWESTDRADALRSAAGA</sequence>
<feature type="binding site" description="in other chain" evidence="11">
    <location>
        <position position="285"/>
    </location>
    <ligand>
        <name>L-methionine</name>
        <dbReference type="ChEBI" id="CHEBI:57844"/>
        <note>ligand shared between two neighboring subunits</note>
    </ligand>
</feature>
<keyword evidence="4 11" id="KW-0554">One-carbon metabolism</keyword>
<dbReference type="CDD" id="cd18079">
    <property type="entry name" value="S-AdoMet_synt"/>
    <property type="match status" value="1"/>
</dbReference>
<evidence type="ECO:0000256" key="9">
    <source>
        <dbReference type="ARBA" id="ARBA00022842"/>
    </source>
</evidence>
<dbReference type="HAMAP" id="MF_00086">
    <property type="entry name" value="S_AdoMet_synth1"/>
    <property type="match status" value="1"/>
</dbReference>
<feature type="domain" description="S-adenosylmethionine synthetase C-terminal" evidence="16">
    <location>
        <begin position="248"/>
        <end position="386"/>
    </location>
</feature>
<accession>A0A1H9SF41</accession>
<keyword evidence="8 11" id="KW-0067">ATP-binding</keyword>
<dbReference type="InterPro" id="IPR022629">
    <property type="entry name" value="S-AdoMet_synt_central"/>
</dbReference>
<evidence type="ECO:0000259" key="16">
    <source>
        <dbReference type="Pfam" id="PF02773"/>
    </source>
</evidence>
<proteinExistence type="inferred from homology"/>
<evidence type="ECO:0000256" key="2">
    <source>
        <dbReference type="ARBA" id="ARBA00009685"/>
    </source>
</evidence>
<gene>
    <name evidence="11" type="primary">metK</name>
    <name evidence="17" type="ORF">SAMN05216188_11668</name>
</gene>
<feature type="region of interest" description="Flexible loop" evidence="11">
    <location>
        <begin position="102"/>
        <end position="112"/>
    </location>
</feature>
<evidence type="ECO:0000256" key="11">
    <source>
        <dbReference type="HAMAP-Rule" id="MF_00086"/>
    </source>
</evidence>
<feature type="binding site" evidence="11">
    <location>
        <position position="277"/>
    </location>
    <ligand>
        <name>ATP</name>
        <dbReference type="ChEBI" id="CHEBI:30616"/>
        <note>ligand shared between two neighboring subunits</note>
    </ligand>
</feature>
<dbReference type="PROSITE" id="PS00376">
    <property type="entry name" value="ADOMET_SYNTHASE_1"/>
    <property type="match status" value="1"/>
</dbReference>
<dbReference type="AlphaFoldDB" id="A0A1H9SF41"/>
<keyword evidence="6 11" id="KW-0479">Metal-binding</keyword>
<keyword evidence="7 11" id="KW-0547">Nucleotide-binding</keyword>
<dbReference type="InterPro" id="IPR022628">
    <property type="entry name" value="S-AdoMet_synt_N"/>
</dbReference>
<dbReference type="InterPro" id="IPR002133">
    <property type="entry name" value="S-AdoMet_synthetase"/>
</dbReference>
<comment type="pathway">
    <text evidence="1 11">Amino-acid biosynthesis; S-adenosyl-L-methionine biosynthesis; S-adenosyl-L-methionine from L-methionine: step 1/1.</text>
</comment>
<evidence type="ECO:0000256" key="13">
    <source>
        <dbReference type="RuleBase" id="RU004462"/>
    </source>
</evidence>
<feature type="binding site" evidence="11">
    <location>
        <position position="281"/>
    </location>
    <ligand>
        <name>ATP</name>
        <dbReference type="ChEBI" id="CHEBI:30616"/>
        <note>ligand shared between two neighboring subunits</note>
    </ligand>
</feature>
<comment type="subunit">
    <text evidence="11">Homotetramer; dimer of dimers.</text>
</comment>
<dbReference type="Gene3D" id="3.30.300.10">
    <property type="match status" value="3"/>
</dbReference>
<dbReference type="GO" id="GO:0006730">
    <property type="term" value="P:one-carbon metabolic process"/>
    <property type="evidence" value="ECO:0007669"/>
    <property type="project" value="UniProtKB-KW"/>
</dbReference>
<keyword evidence="5 11" id="KW-0808">Transferase</keyword>
<name>A0A1H9SF41_9PSEU</name>
<dbReference type="Proteomes" id="UP000199352">
    <property type="component" value="Unassembled WGS sequence"/>
</dbReference>
<comment type="function">
    <text evidence="11">Catalyzes the formation of S-adenosylmethionine (AdoMet) from methionine and ATP. The overall synthetic reaction is composed of two sequential steps, AdoMet formation and the subsequent tripolyphosphate hydrolysis which occurs prior to release of AdoMet from the enzyme.</text>
</comment>
<dbReference type="GO" id="GO:0005737">
    <property type="term" value="C:cytoplasm"/>
    <property type="evidence" value="ECO:0007669"/>
    <property type="project" value="UniProtKB-SubCell"/>
</dbReference>
<feature type="domain" description="S-adenosylmethionine synthetase central" evidence="15">
    <location>
        <begin position="127"/>
        <end position="246"/>
    </location>
</feature>
<evidence type="ECO:0000256" key="3">
    <source>
        <dbReference type="ARBA" id="ARBA00022490"/>
    </source>
</evidence>
<dbReference type="PANTHER" id="PTHR11964">
    <property type="entry name" value="S-ADENOSYLMETHIONINE SYNTHETASE"/>
    <property type="match status" value="1"/>
</dbReference>
<dbReference type="InterPro" id="IPR022631">
    <property type="entry name" value="ADOMET_SYNTHASE_CS"/>
</dbReference>
<dbReference type="SUPFAM" id="SSF55973">
    <property type="entry name" value="S-adenosylmethionine synthetase"/>
    <property type="match status" value="3"/>
</dbReference>
<feature type="binding site" description="in other chain" evidence="11">
    <location>
        <begin position="245"/>
        <end position="246"/>
    </location>
    <ligand>
        <name>ATP</name>
        <dbReference type="ChEBI" id="CHEBI:30616"/>
        <note>ligand shared between two neighboring subunits</note>
    </ligand>
</feature>
<feature type="binding site" evidence="11">
    <location>
        <position position="254"/>
    </location>
    <ligand>
        <name>ATP</name>
        <dbReference type="ChEBI" id="CHEBI:30616"/>
        <note>ligand shared between two neighboring subunits</note>
    </ligand>
</feature>
<dbReference type="UniPathway" id="UPA00315">
    <property type="reaction ID" value="UER00080"/>
</dbReference>
<dbReference type="STRING" id="402600.SAMN05216188_11668"/>
<comment type="cofactor">
    <cofactor evidence="11">
        <name>K(+)</name>
        <dbReference type="ChEBI" id="CHEBI:29103"/>
    </cofactor>
    <text evidence="11">Binds 1 potassium ion per subunit.</text>
</comment>
<dbReference type="GO" id="GO:0006556">
    <property type="term" value="P:S-adenosylmethionine biosynthetic process"/>
    <property type="evidence" value="ECO:0007669"/>
    <property type="project" value="UniProtKB-UniRule"/>
</dbReference>
<feature type="binding site" description="in other chain" evidence="11">
    <location>
        <position position="18"/>
    </location>
    <ligand>
        <name>ATP</name>
        <dbReference type="ChEBI" id="CHEBI:30616"/>
        <note>ligand shared between two neighboring subunits</note>
    </ligand>
</feature>
<keyword evidence="18" id="KW-1185">Reference proteome</keyword>
<protein>
    <recommendedName>
        <fullName evidence="11">S-adenosylmethionine synthase</fullName>
        <shortName evidence="11">AdoMet synthase</shortName>
        <ecNumber evidence="11">2.5.1.6</ecNumber>
    </recommendedName>
    <alternativeName>
        <fullName evidence="11">MAT</fullName>
    </alternativeName>
    <alternativeName>
        <fullName evidence="11">Methionine adenosyltransferase</fullName>
    </alternativeName>
</protein>
<evidence type="ECO:0000256" key="10">
    <source>
        <dbReference type="ARBA" id="ARBA00022958"/>
    </source>
</evidence>
<keyword evidence="10 11" id="KW-0630">Potassium</keyword>
<dbReference type="NCBIfam" id="TIGR01034">
    <property type="entry name" value="metK"/>
    <property type="match status" value="1"/>
</dbReference>
<feature type="binding site" description="in other chain" evidence="11">
    <location>
        <begin position="177"/>
        <end position="179"/>
    </location>
    <ligand>
        <name>ATP</name>
        <dbReference type="ChEBI" id="CHEBI:30616"/>
        <note>ligand shared between two neighboring subunits</note>
    </ligand>
</feature>
<feature type="binding site" evidence="11">
    <location>
        <position position="20"/>
    </location>
    <ligand>
        <name>Mg(2+)</name>
        <dbReference type="ChEBI" id="CHEBI:18420"/>
    </ligand>
</feature>
<evidence type="ECO:0000313" key="17">
    <source>
        <dbReference type="EMBL" id="SER83518.1"/>
    </source>
</evidence>
<feature type="binding site" evidence="11">
    <location>
        <position position="254"/>
    </location>
    <ligand>
        <name>L-methionine</name>
        <dbReference type="ChEBI" id="CHEBI:57844"/>
        <note>ligand shared between two neighboring subunits</note>
    </ligand>
</feature>
<evidence type="ECO:0000313" key="18">
    <source>
        <dbReference type="Proteomes" id="UP000199352"/>
    </source>
</evidence>
<organism evidence="17 18">
    <name type="scientific">Lentzea xinjiangensis</name>
    <dbReference type="NCBI Taxonomy" id="402600"/>
    <lineage>
        <taxon>Bacteria</taxon>
        <taxon>Bacillati</taxon>
        <taxon>Actinomycetota</taxon>
        <taxon>Actinomycetes</taxon>
        <taxon>Pseudonocardiales</taxon>
        <taxon>Pseudonocardiaceae</taxon>
        <taxon>Lentzea</taxon>
    </lineage>
</organism>
<dbReference type="EMBL" id="FOFR01000016">
    <property type="protein sequence ID" value="SER83518.1"/>
    <property type="molecule type" value="Genomic_DNA"/>
</dbReference>
<dbReference type="InterPro" id="IPR022630">
    <property type="entry name" value="S-AdoMet_synt_C"/>
</dbReference>